<dbReference type="OrthoDB" id="292060at2"/>
<dbReference type="SUPFAM" id="SSF50969">
    <property type="entry name" value="YVTN repeat-like/Quinoprotein amine dehydrogenase"/>
    <property type="match status" value="1"/>
</dbReference>
<feature type="domain" description="Cadherin" evidence="9">
    <location>
        <begin position="1083"/>
        <end position="1234"/>
    </location>
</feature>
<feature type="domain" description="Cadherin" evidence="9">
    <location>
        <begin position="4717"/>
        <end position="4878"/>
    </location>
</feature>
<feature type="domain" description="Cadherin" evidence="9">
    <location>
        <begin position="2644"/>
        <end position="2739"/>
    </location>
</feature>
<dbReference type="SMART" id="SM00736">
    <property type="entry name" value="CADG"/>
    <property type="match status" value="20"/>
</dbReference>
<dbReference type="InterPro" id="IPR006644">
    <property type="entry name" value="Cadg"/>
</dbReference>
<feature type="domain" description="Cadherin" evidence="9">
    <location>
        <begin position="1788"/>
        <end position="1883"/>
    </location>
</feature>
<comment type="subcellular location">
    <subcellularLocation>
        <location evidence="1">Membrane</location>
    </subcellularLocation>
</comment>
<feature type="domain" description="Cadherin" evidence="9">
    <location>
        <begin position="1971"/>
        <end position="2097"/>
    </location>
</feature>
<keyword evidence="2" id="KW-0812">Transmembrane</keyword>
<feature type="domain" description="Cadherin" evidence="9">
    <location>
        <begin position="4325"/>
        <end position="4450"/>
    </location>
</feature>
<evidence type="ECO:0000256" key="2">
    <source>
        <dbReference type="ARBA" id="ARBA00022692"/>
    </source>
</evidence>
<dbReference type="InterPro" id="IPR013783">
    <property type="entry name" value="Ig-like_fold"/>
</dbReference>
<feature type="domain" description="Cadherin" evidence="9">
    <location>
        <begin position="3255"/>
        <end position="3381"/>
    </location>
</feature>
<dbReference type="InterPro" id="IPR011044">
    <property type="entry name" value="Quino_amine_DH_bsu"/>
</dbReference>
<keyword evidence="7" id="KW-0472">Membrane</keyword>
<dbReference type="PROSITE" id="PS50268">
    <property type="entry name" value="CADHERIN_2"/>
    <property type="match status" value="16"/>
</dbReference>
<dbReference type="Pfam" id="PF17963">
    <property type="entry name" value="Big_9"/>
    <property type="match status" value="27"/>
</dbReference>
<keyword evidence="3" id="KW-0677">Repeat</keyword>
<dbReference type="Pfam" id="PF14252">
    <property type="entry name" value="DUF4347"/>
    <property type="match status" value="1"/>
</dbReference>
<feature type="domain" description="Cadherin" evidence="9">
    <location>
        <begin position="2185"/>
        <end position="2311"/>
    </location>
</feature>
<feature type="domain" description="Cadherin" evidence="9">
    <location>
        <begin position="3923"/>
        <end position="4022"/>
    </location>
</feature>
<keyword evidence="5" id="KW-0130">Cell adhesion</keyword>
<dbReference type="Pfam" id="PF05345">
    <property type="entry name" value="He_PIG"/>
    <property type="match status" value="26"/>
</dbReference>
<keyword evidence="11" id="KW-1185">Reference proteome</keyword>
<dbReference type="RefSeq" id="WP_145419055.1">
    <property type="nucleotide sequence ID" value="NZ_CP036526.1"/>
</dbReference>
<dbReference type="GO" id="GO:0016020">
    <property type="term" value="C:membrane"/>
    <property type="evidence" value="ECO:0007669"/>
    <property type="project" value="UniProtKB-SubCell"/>
</dbReference>
<evidence type="ECO:0000259" key="9">
    <source>
        <dbReference type="PROSITE" id="PS50268"/>
    </source>
</evidence>
<evidence type="ECO:0000256" key="5">
    <source>
        <dbReference type="ARBA" id="ARBA00022889"/>
    </source>
</evidence>
<accession>A0A517NVR5</accession>
<evidence type="ECO:0000256" key="7">
    <source>
        <dbReference type="ARBA" id="ARBA00023136"/>
    </source>
</evidence>
<feature type="domain" description="Cadherin" evidence="9">
    <location>
        <begin position="2399"/>
        <end position="2525"/>
    </location>
</feature>
<reference evidence="10 11" key="1">
    <citation type="submission" date="2019-02" db="EMBL/GenBank/DDBJ databases">
        <title>Deep-cultivation of Planctomycetes and their phenomic and genomic characterization uncovers novel biology.</title>
        <authorList>
            <person name="Wiegand S."/>
            <person name="Jogler M."/>
            <person name="Boedeker C."/>
            <person name="Pinto D."/>
            <person name="Vollmers J."/>
            <person name="Rivas-Marin E."/>
            <person name="Kohn T."/>
            <person name="Peeters S.H."/>
            <person name="Heuer A."/>
            <person name="Rast P."/>
            <person name="Oberbeckmann S."/>
            <person name="Bunk B."/>
            <person name="Jeske O."/>
            <person name="Meyerdierks A."/>
            <person name="Storesund J.E."/>
            <person name="Kallscheuer N."/>
            <person name="Luecker S."/>
            <person name="Lage O.M."/>
            <person name="Pohl T."/>
            <person name="Merkel B.J."/>
            <person name="Hornburger P."/>
            <person name="Mueller R.-W."/>
            <person name="Bruemmer F."/>
            <person name="Labrenz M."/>
            <person name="Spormann A.M."/>
            <person name="Op den Camp H."/>
            <person name="Overmann J."/>
            <person name="Amann R."/>
            <person name="Jetten M.S.M."/>
            <person name="Mascher T."/>
            <person name="Medema M.H."/>
            <person name="Devos D.P."/>
            <person name="Kaster A.-K."/>
            <person name="Ovreas L."/>
            <person name="Rohde M."/>
            <person name="Galperin M.Y."/>
            <person name="Jogler C."/>
        </authorList>
    </citation>
    <scope>NUCLEOTIDE SEQUENCE [LARGE SCALE GENOMIC DNA]</scope>
    <source>
        <strain evidence="10 11">K23_9</strain>
    </source>
</reference>
<feature type="compositionally biased region" description="Polar residues" evidence="8">
    <location>
        <begin position="5400"/>
        <end position="5413"/>
    </location>
</feature>
<evidence type="ECO:0000256" key="8">
    <source>
        <dbReference type="SAM" id="MobiDB-lite"/>
    </source>
</evidence>
<gene>
    <name evidence="10" type="ORF">K239x_31920</name>
</gene>
<evidence type="ECO:0000256" key="3">
    <source>
        <dbReference type="ARBA" id="ARBA00022737"/>
    </source>
</evidence>
<feature type="domain" description="Cadherin" evidence="9">
    <location>
        <begin position="1297"/>
        <end position="1455"/>
    </location>
</feature>
<proteinExistence type="predicted"/>
<evidence type="ECO:0000256" key="4">
    <source>
        <dbReference type="ARBA" id="ARBA00022837"/>
    </source>
</evidence>
<dbReference type="PANTHER" id="PTHR24025:SF23">
    <property type="entry name" value="NEURAL-CADHERIN"/>
    <property type="match status" value="1"/>
</dbReference>
<feature type="domain" description="Cadherin" evidence="9">
    <location>
        <begin position="3041"/>
        <end position="3167"/>
    </location>
</feature>
<keyword evidence="6" id="KW-1133">Transmembrane helix</keyword>
<dbReference type="Gene3D" id="2.60.40.10">
    <property type="entry name" value="Immunoglobulins"/>
    <property type="match status" value="28"/>
</dbReference>
<feature type="domain" description="Cadherin" evidence="9">
    <location>
        <begin position="1543"/>
        <end position="1669"/>
    </location>
</feature>
<dbReference type="InterPro" id="IPR050971">
    <property type="entry name" value="Cadherin-domain_protein"/>
</dbReference>
<evidence type="ECO:0000313" key="10">
    <source>
        <dbReference type="EMBL" id="QDT11198.1"/>
    </source>
</evidence>
<dbReference type="SUPFAM" id="SSF49313">
    <property type="entry name" value="Cadherin-like"/>
    <property type="match status" value="26"/>
</dbReference>
<dbReference type="SMART" id="SM00710">
    <property type="entry name" value="PbH1"/>
    <property type="match status" value="20"/>
</dbReference>
<feature type="domain" description="Cadherin" evidence="9">
    <location>
        <begin position="4997"/>
        <end position="5083"/>
    </location>
</feature>
<feature type="region of interest" description="Disordered" evidence="8">
    <location>
        <begin position="3890"/>
        <end position="3922"/>
    </location>
</feature>
<evidence type="ECO:0000256" key="1">
    <source>
        <dbReference type="ARBA" id="ARBA00004370"/>
    </source>
</evidence>
<keyword evidence="4" id="KW-0106">Calcium</keyword>
<dbReference type="InterPro" id="IPR025592">
    <property type="entry name" value="DUF4347"/>
</dbReference>
<feature type="domain" description="Cadherin" evidence="9">
    <location>
        <begin position="3715"/>
        <end position="3809"/>
    </location>
</feature>
<dbReference type="NCBIfam" id="NF012211">
    <property type="entry name" value="tand_rpt_95"/>
    <property type="match status" value="2"/>
</dbReference>
<dbReference type="GO" id="GO:0005911">
    <property type="term" value="C:cell-cell junction"/>
    <property type="evidence" value="ECO:0007669"/>
    <property type="project" value="TreeGrafter"/>
</dbReference>
<protein>
    <submittedName>
        <fullName evidence="10">Ig domain protein</fullName>
    </submittedName>
</protein>
<evidence type="ECO:0000256" key="6">
    <source>
        <dbReference type="ARBA" id="ARBA00022989"/>
    </source>
</evidence>
<dbReference type="EMBL" id="CP036526">
    <property type="protein sequence ID" value="QDT11198.1"/>
    <property type="molecule type" value="Genomic_DNA"/>
</dbReference>
<evidence type="ECO:0000313" key="11">
    <source>
        <dbReference type="Proteomes" id="UP000319817"/>
    </source>
</evidence>
<dbReference type="InterPro" id="IPR010221">
    <property type="entry name" value="VCBS_dom"/>
</dbReference>
<dbReference type="PANTHER" id="PTHR24025">
    <property type="entry name" value="DESMOGLEIN FAMILY MEMBER"/>
    <property type="match status" value="1"/>
</dbReference>
<name>A0A517NVR5_9BACT</name>
<dbReference type="Proteomes" id="UP000319817">
    <property type="component" value="Chromosome"/>
</dbReference>
<dbReference type="GO" id="GO:0007156">
    <property type="term" value="P:homophilic cell adhesion via plasma membrane adhesion molecules"/>
    <property type="evidence" value="ECO:0007669"/>
    <property type="project" value="InterPro"/>
</dbReference>
<sequence length="6622" mass="661935">MSNQPNQKLHRIMEQLEDRVLFDAVPDGGFLFQPDGMENPVDAARDLPAQEMSTQTTVAADQQTYPRELILVDANVDNADAMIAEIMQQRQDRTVEVRLLDVDTDGIDQISEILKSSGQSYDAIHVLSHGSEGSLSLGSSTLNAGSLPGYAGQFVGWADSLTTDADILFYGCDLAGDSAGQAFVESLAELTGADVAASDDRTGNAELGGDWDLEVATGSIEAETLTFEQWFGFLADFTPGVLTGVDIGPGSDTTSPTNWTHATGTGTINNLVNENGINSGYSLRITTTGSLTNEDNDPTAGTIPNHSNDLTGIDGSLYDNSGGTEQVQLRWSGLTAGQEYAVYSFSHASFNSLQTVAITGGNGTVTHADKYFGADDVLVNGSIGNSTTDLEDFATVMTADANGRITITITSQYWAVTSGTAISELSGLLPDATADVALVIEDDASNPITGNVLDNDSTLIGNLSVSEVNGNASNVGVTITGNHGTLQLDQNGDYTYILDNSDAAVQSLNELDNVVYIGSHDGSGTASSSSGQIEAVNLTTGATTVVTSSPLVPYINGLAANADNNLAYYSDDTNLYYWDVAANTHHTIGTLVSLGIPSGEGMLSGGGTYFDGSLFIGTEPVGGGPMVDVYELELSTDGKLVATTTALNIDAAAAAAGFPDVGGFGDLIYSNGAIYGSTTVAGYWRFDMTSGVFEQLNSEYRGQLMATEDGRIFSVTGNVVQQVDLESGDLTGATFNTVLEATDGSGAISGAHNPSTVLTESFTYTVVDDDGDEVTTTLTITIQGDNDPPQASDYETTVVAGSTNNPISITTPTDVDNSSAELTITFDSVPPSSQGTYTVGVGGPVVTTSTTLTADQLNQLVFTPNSGFVGNVSDLDYTVTDPRGLSDSGTISIFVNAPPTATNNSGSVTEDTDLTETGNVITDNDGNGVDSDPNGSTVNVVAVDGATGSVASSVAGSYGSVQINANGSYTYTLNNTLAAVNALGPGDSLTDTFTYTIDDGTGLTDTATLTITIDGTNDAPTVTSTIPNQSDADAETGISVNAATYFGDPESGTLTFSATNLPPGLSINSSGLITGTVDPSASTGGPYSVTITAEDAYGSTVSQTITWAISNPPPTATDNDLGTTENTSISGNIVTDSDGNGVDSDPDGDTLTVTLINGVAGNVGGPVTGSGGGAFTVSSTGAYTLNPGTDFDYLAAGETAATTINYTISDGEGGTDTATVTVTVTGVNDSPTAFGTIPPQSGVDGTTLSTFDLSSFFGDPDLTDTLTYSAGGSLPPGLAINPTTGVVTGSYDPSASTGGPYSVVITAEDPDGATVVQAFTWTVTNPGPTATDNDLGTAEGSTLTGNVMSDADGHGVDSDVDGDTIVVNAVNGVAGNVASSVAGSNGGTFTIAANGSYTFATGSDFEYLDAGETATTTVNYTITDNEGGTDSATVTVVVTGTNDTPTANGTIPPQSGVDSTVESPLDVSGFFADVDATDTLTFSDGGTLPGGLSIHPTTGVITGTYDADSSQGGPYAVVITATDDNGATVTQEFTWTVTNPGPTATDNDLGTSEGSTLTGNVMSDADGHGVDSDVDGDTIVVNAVNGVAGNVASSVAGTNGGTFTIAANGSYTFATGSDFEYLDAGETATTTVDYTITDNEGGTDSATVTVVVTGTNDTPTANGTIPPQSGVDSTVESPLDVSGFFADVDATDTLTFSDGGTLPGGLSIHPTTGLITGTYDADSSQGGPYTVVITATDDNGATVTQEFAWTVTNPGPTATDNDLGTSEGSTLTGNVMSDADGHGVDSDVDGDTIVVNAVNGVAGNVASSVAGSNGGTFTIAANGSYTFATGSDFEYLDAGETATTTVDYTITDNEGGTDSATVTIVVTGTNDTPTANGTIPPQSGVDSTVESPLDVSGYFGDVDASDTLTFSDGGTLPGGLSINPTTGVITGTYDADSSQGGPYAVVITATDDNGATVTQEFTWTVTNPGPTATDNDLGTSEGSTLTGNVMSDADGHGVDSDVDGDAIEVSAVNGVAGNVASGVAGTNGGTFTIAANGSYTFATGSDFEYLDAGETATTTVDYTITDNEGGTDSATVTVVVTGTNDTPTANGTIPPQSGVDSTVESPLDVSGYFGDVDASDTLTFSDGGTLPGGLSINPTTGVITGTYDADSSQGGPYAVVITATDDNGATVTQEFTWTVTNPGPTATDNDLGTSEGSTLTGNVMSDADGHGVDSDVDGDTIVVNAVNGVAGNVASGVAGSNGGTFTIAANGSYTFATGSDFEYLDAGETATTTVDYTITDNEGGTDSATVTVIVTGTNDTPTANGTIPPQTGVDSTVESPLDVSGFFADVDATDTLTFSDGGTLPGGLSINPTTGVITGTYDADSSQGGPYAVVITATDDNGATVTQEFTWTVTNPGPTATDNDLGTSEGSTLTGNVMSDADGHGVDSDVDGDTIVVNAVNGVAGNVASSVAGTNGGTFTIAANGSYTFATGSDFEYLDAGETATTTVDYTITDNEGGTDSATVTVVVTGTNDTPTANGTIPPQSGVDSTVESPLDVSGFFADVDATDTLTFSDGGTLPGGLSIHPTTGLITGTYDADSSQGGPYTVVITATDDNGATVTQEFAWTVTNPGPTATDNDLGTSEGSTLTGNVMSDADGHGVDSDVDGDTIVVNAVNGVAGNVASSVAGSNGGTFTIAANGSYTFATGSDFEYLDAGETATTTVDYTITDNEGGTDSATVTIVVTGTNDTPTANGTIPPQSGVDSTVESPLDVSGYFGDVDASDTLTFSDGGTLPGGLSINPTTGVITGTYDADSSQGGPYAVVITATDDNGATVTQEFTWTVTNPGPTATDNDLGTSEGSTLTGNVMSDADGHGVDSDVDGDAIEVSAVNGVAGNVASGVAGTNGGTFTIAANGSYTFATGSDFEYLDAGETATTTVDYTITDNEGGTDSATVTVVVTGTNDTPTANGTIPPQSGVDSTVESPLDVSGYFGDVDASDTLTFSDGGTLPGGLSINPTTGVITGTYDADSSQGGPYAVVITATDDNGATVTQEFTWTVTNPGPTATDNDLGTSEGSTLTGNVMSDADGHGVDSDVDGDTIVVNAVNGVAGNVASGVAGSNGGTFTIAANGSYTFATGSDFEYLDAGETATTTVDYTITDNEGGTDSATVTVIVTGTNDTPTANGTIPPQTGVDSTVESPLDVSGFFADVDATDTLTFSDGGTLPGGLSINPTTGVITGTYDADSSQGGPYAVVITATDDNGATVTQEFTWTVTNPGPTATDNDLGTSEGSTLTGNVMSDADGHGVDSDVDVDTIVVSAVNGTAGNVASGVAGSNGGTFTIAADGSYTFATGSDFEYLDAGETATTTVDYTITDNEGGTDSATVTVVVTGTNDAPTANGTIPPQSGVDSTVESPLDVSGFFADVDATDTLTFSDGVTLPGGLSINPTTGVITGTYDADSSQGGPYAVVITATDDNGATVTQEFTWTVTNPGPTATDNDLGTAEGSTLTGNVMSDADGHGVDSDVDGDTIVVSAVNGVAGNVASGVAGSNGGTFTIAADGSYTFATGSDFDDLGFGQTRTTTVAYTISDGEGGTDSATVTVVVSGANQAPTASGTIPPQTGVDSTVIAPLDVSGYFSDGDSGDVLTFSTGSTLPGGLSIDSATGVITGTYDADASQTSPYSVTVTATDVAGATATRTFTWTVTNPGPDATDNDLGTSEGSTLTGNVMTDSDGHGVDSDIDGDTITVSEVNGVAANVATAVAGSNGGNFTINADGGYTFATGSDFEYLAAGETATTTVTHTITDDEGGTDTATVSVLVTGTNDTPTAIGTIPPQTGVDSTVAAPLDLSGYFGDVDASNTLTFTDGGTLPEGLSINSAGVVTGTYDADSSQSGPYAVVITATDDAGTTVSQSFTWTVTNPGPDATDNARSTSQGSTISGNVMSDSDGSGVDSDIDGDTITVVAINGTAGDVAQGVAGSTGGTFTILSDGSYSFATGADFDYLAAGETATTTVNYTISDNEGGSDTATVTVTVTGTNDTPTAVGTIPPQAGVDSTVVAPLDLSGYFADTDTSNTLTFSTGTTLPGGLSIHPTTGVVTGTYDADASQGGPYVVVVTATDNGGATVTQSFTWTVTNPGPDATDNLLGTTESSTLTGNVMTDNDGSGVDSDVDGDTLTVTEVNGAAANVNSTVAGSAGGTFTIDSAGAYTFDTLGDFDYLAAGETATTTVTYTISDGEGGTDTATVSVVVTGVNNTPTATGTIPPQAGVDSTALSLLDLSGYFDDVDTSNTLSFSDGGTLPGGLSIDSTTGVVTGTYDADASQSGPYTVVITATDDDSATVTQTFVWSVTNPGPDATDNDLGTTENAALSGNVMTDNDGNGVDSDIDGDTITVVAINGTAGDVGAAIAGSGGGSFTIDSTGAYTFAPGSDFDSLNAGQTATTTIQYTISDNEGGSDTATVTVVVTGTNDAPTAEGTIPPQLGVDSTVVSPLDLTGYFGDVDNGSTLAFTAGSTLPPGLAIDSTTGIVTGTYDASASVGGPYTVTITATDDQGATVTQSFVWTVTNPGPDAIDNSQTTDQNTAATGNVLTDVDVLGVDNDVDGDTLVVSQISGSSALVGASVAGSAGGTFTVDAAGAYTFTPGGDFDWLGTGETATTTVAYTITDNEGGTDTAVLTITLTGTNETPTAIGTIPPQSGVDSTVVAPLDLSGYFGDVDATNTLTFSAGSTLPAGLSIDSATGVVTGTYDSDSSQSGPYNVVITATDNDGASTTQSFTWTVTNPGPVAQNDDFTTTQDSTISGNLIAVDNGSGVDSDIDGDTITVLDVNGATGNVGSAVVGSAGGTFTVASNGSYSFATGNDFDDLANGETRDTQIAYTITDSEGGTSTATVTVTVTGVNDDPFTIGTIPPQSDTDSVTITPVDVSGYFGDTDTTDVFAFDDGGTLPPGLSIDTATGIISGTPTADASDSGPYTVTITADDGNGGSITQTFNWDVVNPGPVATDDGFATNQDATISGNVMTVDNGGGVDSDVDGDAITVTAVGGVAGNVASSVNGSDGGTFTIHSDGSYSFNTGNDFDDLAVGQTRDTTVTYTISDGDLTSTATVTVNVTGTNDGPDATGTIPDQSDVDSDTITPVDVSGYFVDVDRIDTLTFSDNGTLPSGLSVGLTTGIITGTLSADASQGGPYNVTITAMDDHGEVIDQTFTWQVSNPIPTATDNDATIQEGLSHTANVITDDEGSGVDNDPDGDALTVSHVGAVAGNVGNSVSGSNGGTFTIASDGSYTFDTASDFGYLNIGESALTSVTYTVTDNEGGSATATVTITVTGASGAPASVGTIPPQSGVDSTTETPLDLSVYFADPDASDVLSFDDNGTLPYGLSIDPVSGIVTGTYDSSASANGPYTVTITATDLTGQQAQQTFNWTVTNPLPIATDNTVSTTENASRSGNVITDDNGSGVDSDPDGDVLSVDAVNGLAANVGAPIAGSSGGTFTVSPNGSYAFLPGTDFDSLAAGEVVSTSVTYTIIDAEGGTSTATLTVNVTGTNDVPTTNGTIPPQVGVDSTTIAPLDLSGYFDDVDGALVFKGTALPEGLSIDSVSGVVTGTYDADASQSGPYSVVITATDSEGVAVNQTFTWNVNNPGPDATDNDRATSQDAAIGGNVIADADGHGVDTDIDGDVIIVNEVNGTGANVGANVDGTNGGVFVLASDGSYSFDPQGDFDSLAAGESATTSVSYTITDNEGGTDTATLTVTVNGTNQTPTATGMIPPQSSTDDVVISPLDISVFFDDVDTTDVLTFADGGSLPPGLSLNSSSGVITGTLDNSASVGSPYTVAITVEDGQGGTLTRTFTWEVVNPGPVATDDEFTTDQDTAITGQVVTVSNGNSIDSDVDGDDLTVTAVNGLAANVASPIAGNNGGSFTIDSAGVVAFNPLSDFVSLTVGESATTSVTYTISDGEGGSDTATVTVTVNGTNDAPVILTTIAPQAHVDGQNIAPVDVSGSFADPDASDTLTFTAINLPSGLTIHPTTGVISGVIDNSASMSGPYAVTVTAADGKGGSVSQSFAWDVTNPNPTAQNNTNTVSDSGPTQASGNVIANQDVAGQTDNDPDGDDLVVTQIDGMSVNPNATISAFYGVLTIDSTGQYSYDLDVSHSSVVALAEGDTLSESFTYRVSDGEGGTDTAVLTITVVGSNDAPTTVGTIPDRQGVDANTIPTIPLAGYFTDSDSGDVLTFSDGGTLPPGLSINPTTGEVTGTYLADASVAGPYTVVITATDDLGESTTQQFVWAVINPMPIAESDSDLTDQDTLVAFNVLTDNNGSGIDSDPDGDALRVSDVNGNSNAVGQPIAGTNGGSFTIQSDGSLQFDPNGEFDDLLPGQSRVTQVDYTITDDEGGVDSTTVTIIVSGLEDSPEVVFSLPDQVDIEGEPIDPVSIADGFDDPDAGDSLTFGDGGTLPSGLTLDPVTGQITGTPDIGTAEIGTFPITITATDTTGRSTSQTFTWTISGTDTFEFAFDSFNDFSDEGKELRYGDYIHHRDVVLSEQIDRLAPEPILAGYAAPGSVLIGRIYDSSGSIIGETNLTVGPSGNWTMHFFGTKTTTHARVVIEHVATENVALGNTALKLTDDTYRAMQLDAASKPSPTAGSILDGTASKTLETHAGQNLNPLGLL</sequence>
<dbReference type="InterPro" id="IPR015919">
    <property type="entry name" value="Cadherin-like_sf"/>
</dbReference>
<feature type="domain" description="Cadherin" evidence="9">
    <location>
        <begin position="2827"/>
        <end position="2953"/>
    </location>
</feature>
<feature type="compositionally biased region" description="Polar residues" evidence="8">
    <location>
        <begin position="3900"/>
        <end position="3915"/>
    </location>
</feature>
<dbReference type="GO" id="GO:0005509">
    <property type="term" value="F:calcium ion binding"/>
    <property type="evidence" value="ECO:0007669"/>
    <property type="project" value="InterPro"/>
</dbReference>
<dbReference type="InterPro" id="IPR006626">
    <property type="entry name" value="PbH1"/>
</dbReference>
<dbReference type="NCBIfam" id="TIGR01965">
    <property type="entry name" value="VCBS_repeat"/>
    <property type="match status" value="26"/>
</dbReference>
<feature type="region of interest" description="Disordered" evidence="8">
    <location>
        <begin position="5400"/>
        <end position="5422"/>
    </location>
</feature>
<dbReference type="InterPro" id="IPR002126">
    <property type="entry name" value="Cadherin-like_dom"/>
</dbReference>
<organism evidence="10 11">
    <name type="scientific">Stieleria marina</name>
    <dbReference type="NCBI Taxonomy" id="1930275"/>
    <lineage>
        <taxon>Bacteria</taxon>
        <taxon>Pseudomonadati</taxon>
        <taxon>Planctomycetota</taxon>
        <taxon>Planctomycetia</taxon>
        <taxon>Pirellulales</taxon>
        <taxon>Pirellulaceae</taxon>
        <taxon>Stieleria</taxon>
    </lineage>
</organism>